<dbReference type="SMART" id="SM00382">
    <property type="entry name" value="AAA"/>
    <property type="match status" value="1"/>
</dbReference>
<dbReference type="InterPro" id="IPR003439">
    <property type="entry name" value="ABC_transporter-like_ATP-bd"/>
</dbReference>
<reference evidence="6" key="1">
    <citation type="submission" date="2016-11" db="EMBL/GenBank/DDBJ databases">
        <authorList>
            <person name="Varghese N."/>
            <person name="Submissions S."/>
        </authorList>
    </citation>
    <scope>NUCLEOTIDE SEQUENCE [LARGE SCALE GENOMIC DNA]</scope>
    <source>
        <strain evidence="6">DSM 10349</strain>
    </source>
</reference>
<dbReference type="AlphaFoldDB" id="A0A1M6VKW5"/>
<dbReference type="CDD" id="cd03260">
    <property type="entry name" value="ABC_PstB_phosphate_transporter"/>
    <property type="match status" value="1"/>
</dbReference>
<dbReference type="GO" id="GO:0005315">
    <property type="term" value="F:phosphate transmembrane transporter activity"/>
    <property type="evidence" value="ECO:0007669"/>
    <property type="project" value="InterPro"/>
</dbReference>
<name>A0A1M6VKW5_9FIRM</name>
<evidence type="ECO:0000259" key="4">
    <source>
        <dbReference type="PROSITE" id="PS50893"/>
    </source>
</evidence>
<sequence length="248" mass="27877">MSLQIENLQVRFGSSQILKDIQLSFNERKLYAIIGPSGCGKTTLLKSLNRTLELERGYLISGKVKLYGEDIYEHRDTSLIRQRIGLVFQTPVALPLSIKENVLFGVRYFGERNKTKLNEICEKCLQQAGLWEEVKDKLNNPAKELSGGQIQRLSIARVLAVSPEVLLLDEPCSNLDPAATQMIEELLKGLAKQLTIILVTHNLFQAKRVADVTTFLLNGQVVEVGETETLFLNPQKQETKDFISGLTY</sequence>
<dbReference type="Gene3D" id="3.40.50.300">
    <property type="entry name" value="P-loop containing nucleotide triphosphate hydrolases"/>
    <property type="match status" value="1"/>
</dbReference>
<protein>
    <submittedName>
        <fullName evidence="5">Phosphate ABC transporter ATP-binding protein, PhoT family</fullName>
    </submittedName>
</protein>
<dbReference type="SUPFAM" id="SSF52540">
    <property type="entry name" value="P-loop containing nucleoside triphosphate hydrolases"/>
    <property type="match status" value="1"/>
</dbReference>
<dbReference type="STRING" id="1121421.SAMN02745123_03238"/>
<accession>A0A1M6VKW5</accession>
<proteinExistence type="predicted"/>
<evidence type="ECO:0000313" key="5">
    <source>
        <dbReference type="EMBL" id="SHK82142.1"/>
    </source>
</evidence>
<dbReference type="Proteomes" id="UP000183997">
    <property type="component" value="Unassembled WGS sequence"/>
</dbReference>
<feature type="domain" description="ABC transporter" evidence="4">
    <location>
        <begin position="3"/>
        <end position="243"/>
    </location>
</feature>
<dbReference type="PANTHER" id="PTHR43423:SF1">
    <property type="entry name" value="ABC TRANSPORTER I FAMILY MEMBER 17"/>
    <property type="match status" value="1"/>
</dbReference>
<keyword evidence="2" id="KW-0547">Nucleotide-binding</keyword>
<dbReference type="Pfam" id="PF00005">
    <property type="entry name" value="ABC_tran"/>
    <property type="match status" value="1"/>
</dbReference>
<evidence type="ECO:0000313" key="6">
    <source>
        <dbReference type="Proteomes" id="UP000183997"/>
    </source>
</evidence>
<evidence type="ECO:0000256" key="3">
    <source>
        <dbReference type="ARBA" id="ARBA00022840"/>
    </source>
</evidence>
<dbReference type="PANTHER" id="PTHR43423">
    <property type="entry name" value="ABC TRANSPORTER I FAMILY MEMBER 17"/>
    <property type="match status" value="1"/>
</dbReference>
<gene>
    <name evidence="5" type="ORF">SAMN02745123_03238</name>
</gene>
<dbReference type="RefSeq" id="WP_072916428.1">
    <property type="nucleotide sequence ID" value="NZ_FRAR01000025.1"/>
</dbReference>
<dbReference type="GO" id="GO:0016887">
    <property type="term" value="F:ATP hydrolysis activity"/>
    <property type="evidence" value="ECO:0007669"/>
    <property type="project" value="InterPro"/>
</dbReference>
<dbReference type="PROSITE" id="PS00211">
    <property type="entry name" value="ABC_TRANSPORTER_1"/>
    <property type="match status" value="1"/>
</dbReference>
<keyword evidence="3 5" id="KW-0067">ATP-binding</keyword>
<dbReference type="GO" id="GO:0005524">
    <property type="term" value="F:ATP binding"/>
    <property type="evidence" value="ECO:0007669"/>
    <property type="project" value="UniProtKB-KW"/>
</dbReference>
<dbReference type="InterPro" id="IPR003593">
    <property type="entry name" value="AAA+_ATPase"/>
</dbReference>
<dbReference type="InterPro" id="IPR005670">
    <property type="entry name" value="PstB-like"/>
</dbReference>
<dbReference type="GO" id="GO:0035435">
    <property type="term" value="P:phosphate ion transmembrane transport"/>
    <property type="evidence" value="ECO:0007669"/>
    <property type="project" value="InterPro"/>
</dbReference>
<dbReference type="EMBL" id="FRAR01000025">
    <property type="protein sequence ID" value="SHK82142.1"/>
    <property type="molecule type" value="Genomic_DNA"/>
</dbReference>
<dbReference type="InterPro" id="IPR017871">
    <property type="entry name" value="ABC_transporter-like_CS"/>
</dbReference>
<keyword evidence="6" id="KW-1185">Reference proteome</keyword>
<evidence type="ECO:0000256" key="2">
    <source>
        <dbReference type="ARBA" id="ARBA00022741"/>
    </source>
</evidence>
<dbReference type="OrthoDB" id="9802264at2"/>
<dbReference type="PROSITE" id="PS50893">
    <property type="entry name" value="ABC_TRANSPORTER_2"/>
    <property type="match status" value="1"/>
</dbReference>
<dbReference type="GO" id="GO:0016020">
    <property type="term" value="C:membrane"/>
    <property type="evidence" value="ECO:0007669"/>
    <property type="project" value="InterPro"/>
</dbReference>
<keyword evidence="1" id="KW-0813">Transport</keyword>
<organism evidence="5 6">
    <name type="scientific">Desulforamulus aeronauticus DSM 10349</name>
    <dbReference type="NCBI Taxonomy" id="1121421"/>
    <lineage>
        <taxon>Bacteria</taxon>
        <taxon>Bacillati</taxon>
        <taxon>Bacillota</taxon>
        <taxon>Clostridia</taxon>
        <taxon>Eubacteriales</taxon>
        <taxon>Peptococcaceae</taxon>
        <taxon>Desulforamulus</taxon>
    </lineage>
</organism>
<dbReference type="InterPro" id="IPR027417">
    <property type="entry name" value="P-loop_NTPase"/>
</dbReference>
<evidence type="ECO:0000256" key="1">
    <source>
        <dbReference type="ARBA" id="ARBA00022448"/>
    </source>
</evidence>